<keyword evidence="12" id="KW-1185">Reference proteome</keyword>
<accession>A0A1H2SDP6</accession>
<keyword evidence="5 10" id="KW-0472">Membrane</keyword>
<proteinExistence type="inferred from homology"/>
<evidence type="ECO:0000256" key="2">
    <source>
        <dbReference type="ARBA" id="ARBA00022475"/>
    </source>
</evidence>
<keyword evidence="2 10" id="KW-1003">Cell membrane</keyword>
<dbReference type="GO" id="GO:0046872">
    <property type="term" value="F:metal ion binding"/>
    <property type="evidence" value="ECO:0007669"/>
    <property type="project" value="UniProtKB-KW"/>
</dbReference>
<evidence type="ECO:0000313" key="12">
    <source>
        <dbReference type="Proteomes" id="UP000198534"/>
    </source>
</evidence>
<evidence type="ECO:0000256" key="7">
    <source>
        <dbReference type="ARBA" id="ARBA00035120"/>
    </source>
</evidence>
<keyword evidence="4 10" id="KW-1133">Transmembrane helix</keyword>
<dbReference type="EMBL" id="FNNQ01000002">
    <property type="protein sequence ID" value="SDW29637.1"/>
    <property type="molecule type" value="Genomic_DNA"/>
</dbReference>
<evidence type="ECO:0000256" key="5">
    <source>
        <dbReference type="ARBA" id="ARBA00023136"/>
    </source>
</evidence>
<evidence type="ECO:0000313" key="11">
    <source>
        <dbReference type="EMBL" id="SDW29637.1"/>
    </source>
</evidence>
<dbReference type="OrthoDB" id="9799631at2"/>
<comment type="subcellular location">
    <subcellularLocation>
        <location evidence="1 10">Cell membrane</location>
        <topology evidence="1 10">Multi-pass membrane protein</topology>
    </subcellularLocation>
</comment>
<keyword evidence="6 10" id="KW-0407">Ion channel</keyword>
<dbReference type="PANTHER" id="PTHR28259">
    <property type="entry name" value="FLUORIDE EXPORT PROTEIN 1-RELATED"/>
    <property type="match status" value="1"/>
</dbReference>
<evidence type="ECO:0000256" key="6">
    <source>
        <dbReference type="ARBA" id="ARBA00023303"/>
    </source>
</evidence>
<reference evidence="11 12" key="1">
    <citation type="submission" date="2016-10" db="EMBL/GenBank/DDBJ databases">
        <authorList>
            <person name="de Groot N.N."/>
        </authorList>
    </citation>
    <scope>NUCLEOTIDE SEQUENCE [LARGE SCALE GENOMIC DNA]</scope>
    <source>
        <strain evidence="11 12">DSM 45610</strain>
    </source>
</reference>
<comment type="activity regulation">
    <text evidence="10">Na(+) is not transported, but it plays an essential structural role and its presence is essential for fluoride channel function.</text>
</comment>
<evidence type="ECO:0000256" key="4">
    <source>
        <dbReference type="ARBA" id="ARBA00022989"/>
    </source>
</evidence>
<feature type="transmembrane region" description="Helical" evidence="10">
    <location>
        <begin position="31"/>
        <end position="49"/>
    </location>
</feature>
<dbReference type="GO" id="GO:0005886">
    <property type="term" value="C:plasma membrane"/>
    <property type="evidence" value="ECO:0007669"/>
    <property type="project" value="UniProtKB-SubCell"/>
</dbReference>
<dbReference type="PANTHER" id="PTHR28259:SF1">
    <property type="entry name" value="FLUORIDE EXPORT PROTEIN 1-RELATED"/>
    <property type="match status" value="1"/>
</dbReference>
<name>A0A1H2SDP6_9BACL</name>
<comment type="similarity">
    <text evidence="7 10">Belongs to the fluoride channel Fluc/FEX (TC 1.A.43) family.</text>
</comment>
<keyword evidence="10" id="KW-0813">Transport</keyword>
<dbReference type="GO" id="GO:0140114">
    <property type="term" value="P:cellular detoxification of fluoride"/>
    <property type="evidence" value="ECO:0007669"/>
    <property type="project" value="UniProtKB-UniRule"/>
</dbReference>
<feature type="binding site" evidence="10">
    <location>
        <position position="73"/>
    </location>
    <ligand>
        <name>Na(+)</name>
        <dbReference type="ChEBI" id="CHEBI:29101"/>
        <note>structural</note>
    </ligand>
</feature>
<feature type="transmembrane region" description="Helical" evidence="10">
    <location>
        <begin position="93"/>
        <end position="116"/>
    </location>
</feature>
<evidence type="ECO:0000256" key="8">
    <source>
        <dbReference type="ARBA" id="ARBA00035585"/>
    </source>
</evidence>
<comment type="function">
    <text evidence="9 10">Fluoride-specific ion channel. Important for reducing fluoride concentration in the cell, thus reducing its toxicity.</text>
</comment>
<dbReference type="GO" id="GO:0062054">
    <property type="term" value="F:fluoride channel activity"/>
    <property type="evidence" value="ECO:0007669"/>
    <property type="project" value="UniProtKB-UniRule"/>
</dbReference>
<evidence type="ECO:0000256" key="3">
    <source>
        <dbReference type="ARBA" id="ARBA00022692"/>
    </source>
</evidence>
<feature type="binding site" evidence="10">
    <location>
        <position position="76"/>
    </location>
    <ligand>
        <name>Na(+)</name>
        <dbReference type="ChEBI" id="CHEBI:29101"/>
        <note>structural</note>
    </ligand>
</feature>
<dbReference type="HAMAP" id="MF_00454">
    <property type="entry name" value="FluC"/>
    <property type="match status" value="1"/>
</dbReference>
<dbReference type="Proteomes" id="UP000198534">
    <property type="component" value="Unassembled WGS sequence"/>
</dbReference>
<sequence>MPYLLIGFAGACGALLRYGLSLFFSSSGGGFPWITLFINCFGSLLLAWINEGAGRFFNLSPQVKTAITSGFIGSFTTFSTFSHETITLVTTGHIYQAILYVLMSLFGGLLFAWIGVKLAFFKPHFHQGEGDR</sequence>
<evidence type="ECO:0000256" key="9">
    <source>
        <dbReference type="ARBA" id="ARBA00049940"/>
    </source>
</evidence>
<comment type="catalytic activity">
    <reaction evidence="8">
        <text>fluoride(in) = fluoride(out)</text>
        <dbReference type="Rhea" id="RHEA:76159"/>
        <dbReference type="ChEBI" id="CHEBI:17051"/>
    </reaction>
    <physiologicalReaction direction="left-to-right" evidence="8">
        <dbReference type="Rhea" id="RHEA:76160"/>
    </physiologicalReaction>
</comment>
<keyword evidence="10" id="KW-0479">Metal-binding</keyword>
<dbReference type="RefSeq" id="WP_091735954.1">
    <property type="nucleotide sequence ID" value="NZ_FNNQ01000002.1"/>
</dbReference>
<dbReference type="Pfam" id="PF02537">
    <property type="entry name" value="CRCB"/>
    <property type="match status" value="1"/>
</dbReference>
<dbReference type="STRING" id="1048340.SAMN05444487_102182"/>
<feature type="transmembrane region" description="Helical" evidence="10">
    <location>
        <begin position="61"/>
        <end position="81"/>
    </location>
</feature>
<evidence type="ECO:0000256" key="10">
    <source>
        <dbReference type="HAMAP-Rule" id="MF_00454"/>
    </source>
</evidence>
<keyword evidence="10" id="KW-0915">Sodium</keyword>
<dbReference type="InterPro" id="IPR003691">
    <property type="entry name" value="FluC"/>
</dbReference>
<dbReference type="AlphaFoldDB" id="A0A1H2SDP6"/>
<protein>
    <recommendedName>
        <fullName evidence="10">Fluoride-specific ion channel FluC</fullName>
    </recommendedName>
</protein>
<organism evidence="11 12">
    <name type="scientific">Marininema mesophilum</name>
    <dbReference type="NCBI Taxonomy" id="1048340"/>
    <lineage>
        <taxon>Bacteria</taxon>
        <taxon>Bacillati</taxon>
        <taxon>Bacillota</taxon>
        <taxon>Bacilli</taxon>
        <taxon>Bacillales</taxon>
        <taxon>Thermoactinomycetaceae</taxon>
        <taxon>Marininema</taxon>
    </lineage>
</organism>
<gene>
    <name evidence="10" type="primary">fluC</name>
    <name evidence="10" type="synonym">crcB</name>
    <name evidence="11" type="ORF">SAMN05444487_102182</name>
</gene>
<evidence type="ECO:0000256" key="1">
    <source>
        <dbReference type="ARBA" id="ARBA00004651"/>
    </source>
</evidence>
<keyword evidence="10" id="KW-0406">Ion transport</keyword>
<keyword evidence="3 10" id="KW-0812">Transmembrane</keyword>